<dbReference type="AlphaFoldDB" id="A0A1F5VN93"/>
<feature type="transmembrane region" description="Helical" evidence="1">
    <location>
        <begin position="43"/>
        <end position="64"/>
    </location>
</feature>
<dbReference type="Proteomes" id="UP000178943">
    <property type="component" value="Unassembled WGS sequence"/>
</dbReference>
<comment type="caution">
    <text evidence="2">The sequence shown here is derived from an EMBL/GenBank/DDBJ whole genome shotgun (WGS) entry which is preliminary data.</text>
</comment>
<gene>
    <name evidence="2" type="ORF">A2Y62_13170</name>
</gene>
<keyword evidence="1" id="KW-0812">Transmembrane</keyword>
<evidence type="ECO:0000313" key="3">
    <source>
        <dbReference type="Proteomes" id="UP000178943"/>
    </source>
</evidence>
<dbReference type="EMBL" id="MFGW01000127">
    <property type="protein sequence ID" value="OGF64872.1"/>
    <property type="molecule type" value="Genomic_DNA"/>
</dbReference>
<protein>
    <submittedName>
        <fullName evidence="2">Uncharacterized protein</fullName>
    </submittedName>
</protein>
<evidence type="ECO:0000256" key="1">
    <source>
        <dbReference type="SAM" id="Phobius"/>
    </source>
</evidence>
<organism evidence="2 3">
    <name type="scientific">Candidatus Fischerbacteria bacterium RBG_13_37_8</name>
    <dbReference type="NCBI Taxonomy" id="1817863"/>
    <lineage>
        <taxon>Bacteria</taxon>
        <taxon>Candidatus Fischeribacteriota</taxon>
    </lineage>
</organism>
<accession>A0A1F5VN93</accession>
<proteinExistence type="predicted"/>
<keyword evidence="1" id="KW-1133">Transmembrane helix</keyword>
<sequence>MIKKCYRNFYLMSSRKIKKVKVKVKKSMRLKLRRGLECGLGKVLVYPILEINYPLLYLYLFIIASRKRKDYNNKFVH</sequence>
<evidence type="ECO:0000313" key="2">
    <source>
        <dbReference type="EMBL" id="OGF64872.1"/>
    </source>
</evidence>
<reference evidence="2 3" key="1">
    <citation type="journal article" date="2016" name="Nat. Commun.">
        <title>Thousands of microbial genomes shed light on interconnected biogeochemical processes in an aquifer system.</title>
        <authorList>
            <person name="Anantharaman K."/>
            <person name="Brown C.T."/>
            <person name="Hug L.A."/>
            <person name="Sharon I."/>
            <person name="Castelle C.J."/>
            <person name="Probst A.J."/>
            <person name="Thomas B.C."/>
            <person name="Singh A."/>
            <person name="Wilkins M.J."/>
            <person name="Karaoz U."/>
            <person name="Brodie E.L."/>
            <person name="Williams K.H."/>
            <person name="Hubbard S.S."/>
            <person name="Banfield J.F."/>
        </authorList>
    </citation>
    <scope>NUCLEOTIDE SEQUENCE [LARGE SCALE GENOMIC DNA]</scope>
</reference>
<name>A0A1F5VN93_9BACT</name>
<keyword evidence="1" id="KW-0472">Membrane</keyword>